<proteinExistence type="predicted"/>
<evidence type="ECO:0000313" key="5">
    <source>
        <dbReference type="Proteomes" id="UP000215289"/>
    </source>
</evidence>
<evidence type="ECO:0000256" key="2">
    <source>
        <dbReference type="SAM" id="MobiDB-lite"/>
    </source>
</evidence>
<dbReference type="Proteomes" id="UP000215289">
    <property type="component" value="Unassembled WGS sequence"/>
</dbReference>
<dbReference type="InterPro" id="IPR038656">
    <property type="entry name" value="Peptidase_G1_sf"/>
</dbReference>
<dbReference type="GO" id="GO:0070007">
    <property type="term" value="F:glutamic-type endopeptidase activity"/>
    <property type="evidence" value="ECO:0007669"/>
    <property type="project" value="InterPro"/>
</dbReference>
<dbReference type="CDD" id="cd13426">
    <property type="entry name" value="Peptidase_G1"/>
    <property type="match status" value="1"/>
</dbReference>
<gene>
    <name evidence="4" type="ORF">CFD26_100150</name>
</gene>
<feature type="region of interest" description="Disordered" evidence="2">
    <location>
        <begin position="35"/>
        <end position="65"/>
    </location>
</feature>
<dbReference type="AlphaFoldDB" id="A0A3R7F4N1"/>
<sequence>MKFPTSILAATLLAGNALSAPSSRSLDRIRARALARQSHPMDGAGTGASPADAADPEAEHRTAESAVAYSKNWSGAVLEQPPPSATYTAVAATITVPEATAVAGVTGQQASSAWVGIDGDTYTTAILQAGVDFYVNADGSHSYDAWYEWFPDNAHGFNLAINRGDVVVVTVESHSPSEGVAIIENQTSGQTVTKTLKAPAATATLAGQNADWVVEDFQSGDSMVPLADFGRVVFSGAVAKAGGKSYGVSNATIIDMEQNGKIKTRTTIVSDSELVVEYVP</sequence>
<dbReference type="SUPFAM" id="SSF49899">
    <property type="entry name" value="Concanavalin A-like lectins/glucanases"/>
    <property type="match status" value="1"/>
</dbReference>
<keyword evidence="3" id="KW-0732">Signal</keyword>
<dbReference type="STRING" id="1245748.A0A3R7F4N1"/>
<dbReference type="InterPro" id="IPR013320">
    <property type="entry name" value="ConA-like_dom_sf"/>
</dbReference>
<evidence type="ECO:0008006" key="6">
    <source>
        <dbReference type="Google" id="ProtNLM"/>
    </source>
</evidence>
<dbReference type="PRINTS" id="PR00977">
    <property type="entry name" value="SCYTLDPTASE"/>
</dbReference>
<feature type="signal peptide" evidence="3">
    <location>
        <begin position="1"/>
        <end position="19"/>
    </location>
</feature>
<dbReference type="OrthoDB" id="2862635at2759"/>
<evidence type="ECO:0000313" key="4">
    <source>
        <dbReference type="EMBL" id="RLL95644.1"/>
    </source>
</evidence>
<accession>A0A3R7F4N1</accession>
<dbReference type="PANTHER" id="PTHR37536:SF1">
    <property type="entry name" value="ASPERGILLOPEPSIN, PUTAITVE (AFU_ORTHOLOGUE AFUA_7G01200)"/>
    <property type="match status" value="1"/>
</dbReference>
<feature type="active site" description="Proton acceptor" evidence="1">
    <location>
        <position position="215"/>
    </location>
</feature>
<evidence type="ECO:0000256" key="1">
    <source>
        <dbReference type="PIRSR" id="PIRSR600250-50"/>
    </source>
</evidence>
<evidence type="ECO:0000256" key="3">
    <source>
        <dbReference type="SAM" id="SignalP"/>
    </source>
</evidence>
<dbReference type="EMBL" id="NIDN02000143">
    <property type="protein sequence ID" value="RLL95644.1"/>
    <property type="molecule type" value="Genomic_DNA"/>
</dbReference>
<reference evidence="4 5" key="1">
    <citation type="submission" date="2018-08" db="EMBL/GenBank/DDBJ databases">
        <title>Draft genome sequences of two Aspergillus turcosus clinical strains isolated from bronchoalveolar lavage fluid: one azole-susceptible and the other azole-resistant.</title>
        <authorList>
            <person name="Parent-Michaud M."/>
            <person name="Dufresne P.J."/>
            <person name="Fournier E."/>
            <person name="Martineau C."/>
            <person name="Moreira S."/>
            <person name="Perkins V."/>
            <person name="De Repentigny L."/>
            <person name="Dufresne S.F."/>
        </authorList>
    </citation>
    <scope>NUCLEOTIDE SEQUENCE [LARGE SCALE GENOMIC DNA]</scope>
    <source>
        <strain evidence="4">HMR AF 1038</strain>
    </source>
</reference>
<protein>
    <recommendedName>
        <fullName evidence="6">Aspergillopepsin-2</fullName>
    </recommendedName>
</protein>
<dbReference type="Gene3D" id="2.60.120.700">
    <property type="entry name" value="Peptidase G1"/>
    <property type="match status" value="1"/>
</dbReference>
<feature type="chain" id="PRO_5018610002" description="Aspergillopepsin-2" evidence="3">
    <location>
        <begin position="20"/>
        <end position="280"/>
    </location>
</feature>
<dbReference type="InterPro" id="IPR000250">
    <property type="entry name" value="Peptidase_G1"/>
</dbReference>
<organism evidence="4 5">
    <name type="scientific">Aspergillus turcosus</name>
    <dbReference type="NCBI Taxonomy" id="1245748"/>
    <lineage>
        <taxon>Eukaryota</taxon>
        <taxon>Fungi</taxon>
        <taxon>Dikarya</taxon>
        <taxon>Ascomycota</taxon>
        <taxon>Pezizomycotina</taxon>
        <taxon>Eurotiomycetes</taxon>
        <taxon>Eurotiomycetidae</taxon>
        <taxon>Eurotiales</taxon>
        <taxon>Aspergillaceae</taxon>
        <taxon>Aspergillus</taxon>
        <taxon>Aspergillus subgen. Fumigati</taxon>
    </lineage>
</organism>
<comment type="caution">
    <text evidence="4">The sequence shown here is derived from an EMBL/GenBank/DDBJ whole genome shotgun (WGS) entry which is preliminary data.</text>
</comment>
<dbReference type="PANTHER" id="PTHR37536">
    <property type="entry name" value="PUTATIVE (AFU_ORTHOLOGUE AFUA_3G02970)-RELATED"/>
    <property type="match status" value="1"/>
</dbReference>
<dbReference type="Pfam" id="PF01828">
    <property type="entry name" value="Peptidase_A4"/>
    <property type="match status" value="1"/>
</dbReference>
<keyword evidence="5" id="KW-1185">Reference proteome</keyword>
<dbReference type="GO" id="GO:0006508">
    <property type="term" value="P:proteolysis"/>
    <property type="evidence" value="ECO:0007669"/>
    <property type="project" value="InterPro"/>
</dbReference>
<name>A0A3R7F4N1_9EURO</name>